<dbReference type="EMBL" id="BAABJW010000002">
    <property type="protein sequence ID" value="GAA4807795.1"/>
    <property type="molecule type" value="Genomic_DNA"/>
</dbReference>
<evidence type="ECO:0000313" key="2">
    <source>
        <dbReference type="Proteomes" id="UP001501433"/>
    </source>
</evidence>
<gene>
    <name evidence="1" type="ORF">GCM10023330_12940</name>
</gene>
<proteinExistence type="predicted"/>
<reference evidence="2" key="1">
    <citation type="journal article" date="2019" name="Int. J. Syst. Evol. Microbiol.">
        <title>The Global Catalogue of Microorganisms (GCM) 10K type strain sequencing project: providing services to taxonomists for standard genome sequencing and annotation.</title>
        <authorList>
            <consortium name="The Broad Institute Genomics Platform"/>
            <consortium name="The Broad Institute Genome Sequencing Center for Infectious Disease"/>
            <person name="Wu L."/>
            <person name="Ma J."/>
        </authorList>
    </citation>
    <scope>NUCLEOTIDE SEQUENCE [LARGE SCALE GENOMIC DNA]</scope>
    <source>
        <strain evidence="2">JCM 18325</strain>
    </source>
</reference>
<name>A0ABP9CCG8_9FLAO</name>
<evidence type="ECO:0000313" key="1">
    <source>
        <dbReference type="EMBL" id="GAA4807795.1"/>
    </source>
</evidence>
<protein>
    <submittedName>
        <fullName evidence="1">Uncharacterized protein</fullName>
    </submittedName>
</protein>
<comment type="caution">
    <text evidence="1">The sequence shown here is derived from an EMBL/GenBank/DDBJ whole genome shotgun (WGS) entry which is preliminary data.</text>
</comment>
<sequence length="61" mass="6893">MKFMIVTFTLSIAVLLILNLLLLKFICCKETKLDKVQKKTVSIKREITIPQESEPLSPTGS</sequence>
<dbReference type="Proteomes" id="UP001501433">
    <property type="component" value="Unassembled WGS sequence"/>
</dbReference>
<accession>A0ABP9CCG8</accession>
<organism evidence="1 2">
    <name type="scientific">Litoribaculum gwangyangense</name>
    <dbReference type="NCBI Taxonomy" id="1130722"/>
    <lineage>
        <taxon>Bacteria</taxon>
        <taxon>Pseudomonadati</taxon>
        <taxon>Bacteroidota</taxon>
        <taxon>Flavobacteriia</taxon>
        <taxon>Flavobacteriales</taxon>
        <taxon>Flavobacteriaceae</taxon>
        <taxon>Litoribaculum</taxon>
    </lineage>
</organism>
<keyword evidence="2" id="KW-1185">Reference proteome</keyword>